<accession>A0A6C0IZ53</accession>
<evidence type="ECO:0000313" key="1">
    <source>
        <dbReference type="EMBL" id="QHT97725.1"/>
    </source>
</evidence>
<proteinExistence type="predicted"/>
<name>A0A6C0IZ53_9ZZZZ</name>
<dbReference type="AlphaFoldDB" id="A0A6C0IZ53"/>
<organism evidence="1">
    <name type="scientific">viral metagenome</name>
    <dbReference type="NCBI Taxonomy" id="1070528"/>
    <lineage>
        <taxon>unclassified sequences</taxon>
        <taxon>metagenomes</taxon>
        <taxon>organismal metagenomes</taxon>
    </lineage>
</organism>
<protein>
    <submittedName>
        <fullName evidence="1">Uncharacterized protein</fullName>
    </submittedName>
</protein>
<sequence length="109" mass="12104">MNEKLKAIFVGQSGIPVILAEETLLIFSPDRPIQKIVLIESTQVQDGESLYELDLRELASTLGTPPIYGPEERELMIPIAEVSSTWVSSPTFRRYSPGLAAEALLSHRH</sequence>
<reference evidence="1" key="1">
    <citation type="journal article" date="2020" name="Nature">
        <title>Giant virus diversity and host interactions through global metagenomics.</title>
        <authorList>
            <person name="Schulz F."/>
            <person name="Roux S."/>
            <person name="Paez-Espino D."/>
            <person name="Jungbluth S."/>
            <person name="Walsh D.A."/>
            <person name="Denef V.J."/>
            <person name="McMahon K.D."/>
            <person name="Konstantinidis K.T."/>
            <person name="Eloe-Fadrosh E.A."/>
            <person name="Kyrpides N.C."/>
            <person name="Woyke T."/>
        </authorList>
    </citation>
    <scope>NUCLEOTIDE SEQUENCE</scope>
    <source>
        <strain evidence="1">GVMAG-M-3300025572-1</strain>
    </source>
</reference>
<dbReference type="EMBL" id="MN740283">
    <property type="protein sequence ID" value="QHT97725.1"/>
    <property type="molecule type" value="Genomic_DNA"/>
</dbReference>